<evidence type="ECO:0000259" key="5">
    <source>
        <dbReference type="PROSITE" id="PS50090"/>
    </source>
</evidence>
<evidence type="ECO:0000256" key="2">
    <source>
        <dbReference type="ARBA" id="ARBA00023125"/>
    </source>
</evidence>
<dbReference type="eggNOG" id="KOG0048">
    <property type="taxonomic scope" value="Eukaryota"/>
</dbReference>
<dbReference type="PANTHER" id="PTHR46621:SF1">
    <property type="entry name" value="SNRNA-ACTIVATING PROTEIN COMPLEX SUBUNIT 4"/>
    <property type="match status" value="1"/>
</dbReference>
<keyword evidence="2 7" id="KW-0238">DNA-binding</keyword>
<feature type="domain" description="HTH myb-type" evidence="6">
    <location>
        <begin position="6"/>
        <end position="57"/>
    </location>
</feature>
<organism evidence="7 8">
    <name type="scientific">Trichomonas vaginalis (strain ATCC PRA-98 / G3)</name>
    <dbReference type="NCBI Taxonomy" id="412133"/>
    <lineage>
        <taxon>Eukaryota</taxon>
        <taxon>Metamonada</taxon>
        <taxon>Parabasalia</taxon>
        <taxon>Trichomonadida</taxon>
        <taxon>Trichomonadidae</taxon>
        <taxon>Trichomonas</taxon>
    </lineage>
</organism>
<dbReference type="OrthoDB" id="2143914at2759"/>
<evidence type="ECO:0000256" key="1">
    <source>
        <dbReference type="ARBA" id="ARBA00023015"/>
    </source>
</evidence>
<dbReference type="VEuPathDB" id="TrichDB:TVAGG3_0290280"/>
<keyword evidence="4" id="KW-0539">Nucleus</keyword>
<feature type="domain" description="HTH myb-type" evidence="6">
    <location>
        <begin position="58"/>
        <end position="112"/>
    </location>
</feature>
<name>A2DJU8_TRIV3</name>
<dbReference type="VEuPathDB" id="TrichDB:TVAG_452260"/>
<evidence type="ECO:0000256" key="4">
    <source>
        <dbReference type="ARBA" id="ARBA00023242"/>
    </source>
</evidence>
<dbReference type="RefSeq" id="XP_001580298.1">
    <property type="nucleotide sequence ID" value="XM_001580248.1"/>
</dbReference>
<accession>A2DJU8</accession>
<dbReference type="CDD" id="cd00167">
    <property type="entry name" value="SANT"/>
    <property type="match status" value="2"/>
</dbReference>
<feature type="domain" description="Myb-like" evidence="5">
    <location>
        <begin position="58"/>
        <end position="108"/>
    </location>
</feature>
<keyword evidence="1" id="KW-0805">Transcription regulation</keyword>
<dbReference type="InParanoid" id="A2DJU8"/>
<feature type="domain" description="Myb-like" evidence="5">
    <location>
        <begin position="6"/>
        <end position="57"/>
    </location>
</feature>
<evidence type="ECO:0000259" key="6">
    <source>
        <dbReference type="PROSITE" id="PS51294"/>
    </source>
</evidence>
<dbReference type="InterPro" id="IPR001005">
    <property type="entry name" value="SANT/Myb"/>
</dbReference>
<evidence type="ECO:0000313" key="8">
    <source>
        <dbReference type="Proteomes" id="UP000001542"/>
    </source>
</evidence>
<proteinExistence type="predicted"/>
<dbReference type="GO" id="GO:0000978">
    <property type="term" value="F:RNA polymerase II cis-regulatory region sequence-specific DNA binding"/>
    <property type="evidence" value="ECO:0000318"/>
    <property type="project" value="GO_Central"/>
</dbReference>
<dbReference type="InterPro" id="IPR009057">
    <property type="entry name" value="Homeodomain-like_sf"/>
</dbReference>
<dbReference type="SMART" id="SM00717">
    <property type="entry name" value="SANT"/>
    <property type="match status" value="2"/>
</dbReference>
<dbReference type="InterPro" id="IPR051575">
    <property type="entry name" value="Myb-like_DNA-bd"/>
</dbReference>
<protein>
    <submittedName>
        <fullName evidence="7">Myb-like DNA-binding domain containing protein</fullName>
    </submittedName>
</protein>
<dbReference type="SUPFAM" id="SSF46689">
    <property type="entry name" value="Homeodomain-like"/>
    <property type="match status" value="1"/>
</dbReference>
<dbReference type="GO" id="GO:0005634">
    <property type="term" value="C:nucleus"/>
    <property type="evidence" value="ECO:0000318"/>
    <property type="project" value="GO_Central"/>
</dbReference>
<dbReference type="AlphaFoldDB" id="A2DJU8"/>
<dbReference type="PROSITE" id="PS51294">
    <property type="entry name" value="HTH_MYB"/>
    <property type="match status" value="2"/>
</dbReference>
<dbReference type="GO" id="GO:0006355">
    <property type="term" value="P:regulation of DNA-templated transcription"/>
    <property type="evidence" value="ECO:0000318"/>
    <property type="project" value="GO_Central"/>
</dbReference>
<keyword evidence="8" id="KW-1185">Reference proteome</keyword>
<dbReference type="Pfam" id="PF00249">
    <property type="entry name" value="Myb_DNA-binding"/>
    <property type="match status" value="2"/>
</dbReference>
<gene>
    <name evidence="7" type="ORF">TVAG_452260</name>
</gene>
<dbReference type="InterPro" id="IPR017930">
    <property type="entry name" value="Myb_dom"/>
</dbReference>
<dbReference type="GO" id="GO:0000981">
    <property type="term" value="F:DNA-binding transcription factor activity, RNA polymerase II-specific"/>
    <property type="evidence" value="ECO:0000318"/>
    <property type="project" value="GO_Central"/>
</dbReference>
<reference evidence="7" key="1">
    <citation type="submission" date="2006-10" db="EMBL/GenBank/DDBJ databases">
        <authorList>
            <person name="Amadeo P."/>
            <person name="Zhao Q."/>
            <person name="Wortman J."/>
            <person name="Fraser-Liggett C."/>
            <person name="Carlton J."/>
        </authorList>
    </citation>
    <scope>NUCLEOTIDE SEQUENCE</scope>
    <source>
        <strain evidence="7">G3</strain>
    </source>
</reference>
<dbReference type="STRING" id="5722.A2DJU8"/>
<keyword evidence="3" id="KW-0804">Transcription</keyword>
<dbReference type="EMBL" id="DS113209">
    <property type="protein sequence ID" value="EAY19312.1"/>
    <property type="molecule type" value="Genomic_DNA"/>
</dbReference>
<evidence type="ECO:0000313" key="7">
    <source>
        <dbReference type="EMBL" id="EAY19312.1"/>
    </source>
</evidence>
<evidence type="ECO:0000256" key="3">
    <source>
        <dbReference type="ARBA" id="ARBA00023163"/>
    </source>
</evidence>
<dbReference type="KEGG" id="tva:5464837"/>
<dbReference type="PANTHER" id="PTHR46621">
    <property type="entry name" value="SNRNA-ACTIVATING PROTEIN COMPLEX SUBUNIT 4"/>
    <property type="match status" value="1"/>
</dbReference>
<dbReference type="PROSITE" id="PS50090">
    <property type="entry name" value="MYB_LIKE"/>
    <property type="match status" value="2"/>
</dbReference>
<reference evidence="7" key="2">
    <citation type="journal article" date="2007" name="Science">
        <title>Draft genome sequence of the sexually transmitted pathogen Trichomonas vaginalis.</title>
        <authorList>
            <person name="Carlton J.M."/>
            <person name="Hirt R.P."/>
            <person name="Silva J.C."/>
            <person name="Delcher A.L."/>
            <person name="Schatz M."/>
            <person name="Zhao Q."/>
            <person name="Wortman J.R."/>
            <person name="Bidwell S.L."/>
            <person name="Alsmark U.C.M."/>
            <person name="Besteiro S."/>
            <person name="Sicheritz-Ponten T."/>
            <person name="Noel C.J."/>
            <person name="Dacks J.B."/>
            <person name="Foster P.G."/>
            <person name="Simillion C."/>
            <person name="Van de Peer Y."/>
            <person name="Miranda-Saavedra D."/>
            <person name="Barton G.J."/>
            <person name="Westrop G.D."/>
            <person name="Mueller S."/>
            <person name="Dessi D."/>
            <person name="Fiori P.L."/>
            <person name="Ren Q."/>
            <person name="Paulsen I."/>
            <person name="Zhang H."/>
            <person name="Bastida-Corcuera F.D."/>
            <person name="Simoes-Barbosa A."/>
            <person name="Brown M.T."/>
            <person name="Hayes R.D."/>
            <person name="Mukherjee M."/>
            <person name="Okumura C.Y."/>
            <person name="Schneider R."/>
            <person name="Smith A.J."/>
            <person name="Vanacova S."/>
            <person name="Villalvazo M."/>
            <person name="Haas B.J."/>
            <person name="Pertea M."/>
            <person name="Feldblyum T.V."/>
            <person name="Utterback T.R."/>
            <person name="Shu C.L."/>
            <person name="Osoegawa K."/>
            <person name="de Jong P.J."/>
            <person name="Hrdy I."/>
            <person name="Horvathova L."/>
            <person name="Zubacova Z."/>
            <person name="Dolezal P."/>
            <person name="Malik S.B."/>
            <person name="Logsdon J.M. Jr."/>
            <person name="Henze K."/>
            <person name="Gupta A."/>
            <person name="Wang C.C."/>
            <person name="Dunne R.L."/>
            <person name="Upcroft J.A."/>
            <person name="Upcroft P."/>
            <person name="White O."/>
            <person name="Salzberg S.L."/>
            <person name="Tang P."/>
            <person name="Chiu C.-H."/>
            <person name="Lee Y.-S."/>
            <person name="Embley T.M."/>
            <person name="Coombs G.H."/>
            <person name="Mottram J.C."/>
            <person name="Tachezy J."/>
            <person name="Fraser-Liggett C.M."/>
            <person name="Johnson P.J."/>
        </authorList>
    </citation>
    <scope>NUCLEOTIDE SEQUENCE [LARGE SCALE GENOMIC DNA]</scope>
    <source>
        <strain evidence="7">G3</strain>
    </source>
</reference>
<sequence length="163" mass="19535">MQESERQQKTKHKFTAEEDHLLEALVSEKGENAWDQISYLMPGRNSRQVKDRWTRYLSPDINKADWTFDEEELLIKLVKKLNFHWVNIAKHFKGRTDNQIKNKWNNLKKYVDFLDVKKERTCKQNLPAPPKECLSSALNTQLNSWTIIDEVFRDTIEVQFYDF</sequence>
<dbReference type="Gene3D" id="1.10.10.60">
    <property type="entry name" value="Homeodomain-like"/>
    <property type="match status" value="2"/>
</dbReference>
<dbReference type="Proteomes" id="UP000001542">
    <property type="component" value="Unassembled WGS sequence"/>
</dbReference>
<dbReference type="SMR" id="A2DJU8"/>